<dbReference type="FunFam" id="3.80.10.10:FF:000095">
    <property type="entry name" value="LRR receptor-like serine/threonine-protein kinase GSO1"/>
    <property type="match status" value="2"/>
</dbReference>
<evidence type="ECO:0000256" key="3">
    <source>
        <dbReference type="ARBA" id="ARBA00022475"/>
    </source>
</evidence>
<dbReference type="AlphaFoldDB" id="A0A8K0IM63"/>
<keyword evidence="3" id="KW-1003">Cell membrane</keyword>
<dbReference type="InterPro" id="IPR055414">
    <property type="entry name" value="LRR_R13L4/SHOC2-like"/>
</dbReference>
<dbReference type="InterPro" id="IPR013210">
    <property type="entry name" value="LRR_N_plant-typ"/>
</dbReference>
<evidence type="ECO:0000256" key="10">
    <source>
        <dbReference type="ARBA" id="ARBA00023170"/>
    </source>
</evidence>
<protein>
    <submittedName>
        <fullName evidence="15">Receptor-like protein EIX2</fullName>
    </submittedName>
</protein>
<evidence type="ECO:0000256" key="6">
    <source>
        <dbReference type="ARBA" id="ARBA00022729"/>
    </source>
</evidence>
<dbReference type="PANTHER" id="PTHR48052">
    <property type="entry name" value="UNNAMED PRODUCT"/>
    <property type="match status" value="1"/>
</dbReference>
<dbReference type="InterPro" id="IPR032675">
    <property type="entry name" value="LRR_dom_sf"/>
</dbReference>
<evidence type="ECO:0000256" key="8">
    <source>
        <dbReference type="ARBA" id="ARBA00022989"/>
    </source>
</evidence>
<dbReference type="EMBL" id="CM017881">
    <property type="protein sequence ID" value="KAG1362580.1"/>
    <property type="molecule type" value="Genomic_DNA"/>
</dbReference>
<dbReference type="GO" id="GO:0006952">
    <property type="term" value="P:defense response"/>
    <property type="evidence" value="ECO:0007669"/>
    <property type="project" value="UniProtKB-ARBA"/>
</dbReference>
<evidence type="ECO:0000256" key="2">
    <source>
        <dbReference type="ARBA" id="ARBA00009592"/>
    </source>
</evidence>
<evidence type="ECO:0000256" key="7">
    <source>
        <dbReference type="ARBA" id="ARBA00022737"/>
    </source>
</evidence>
<dbReference type="OrthoDB" id="1060944at2759"/>
<dbReference type="SMART" id="SM00369">
    <property type="entry name" value="LRR_TYP"/>
    <property type="match status" value="14"/>
</dbReference>
<evidence type="ECO:0000256" key="12">
    <source>
        <dbReference type="SAM" id="SignalP"/>
    </source>
</evidence>
<dbReference type="Pfam" id="PF13516">
    <property type="entry name" value="LRR_6"/>
    <property type="match status" value="1"/>
</dbReference>
<evidence type="ECO:0000256" key="5">
    <source>
        <dbReference type="ARBA" id="ARBA00022692"/>
    </source>
</evidence>
<dbReference type="GO" id="GO:0005886">
    <property type="term" value="C:plasma membrane"/>
    <property type="evidence" value="ECO:0007669"/>
    <property type="project" value="UniProtKB-SubCell"/>
</dbReference>
<keyword evidence="6 12" id="KW-0732">Signal</keyword>
<dbReference type="PROSITE" id="PS51450">
    <property type="entry name" value="LRR"/>
    <property type="match status" value="3"/>
</dbReference>
<keyword evidence="16" id="KW-1185">Reference proteome</keyword>
<feature type="domain" description="Disease resistance R13L4/SHOC-2-like LRR" evidence="14">
    <location>
        <begin position="452"/>
        <end position="652"/>
    </location>
</feature>
<dbReference type="GO" id="GO:0051707">
    <property type="term" value="P:response to other organism"/>
    <property type="evidence" value="ECO:0007669"/>
    <property type="project" value="UniProtKB-ARBA"/>
</dbReference>
<name>A0A8K0IM63_COCNU</name>
<dbReference type="Proteomes" id="UP000797356">
    <property type="component" value="Chromosome 10"/>
</dbReference>
<organism evidence="15 16">
    <name type="scientific">Cocos nucifera</name>
    <name type="common">Coconut palm</name>
    <dbReference type="NCBI Taxonomy" id="13894"/>
    <lineage>
        <taxon>Eukaryota</taxon>
        <taxon>Viridiplantae</taxon>
        <taxon>Streptophyta</taxon>
        <taxon>Embryophyta</taxon>
        <taxon>Tracheophyta</taxon>
        <taxon>Spermatophyta</taxon>
        <taxon>Magnoliopsida</taxon>
        <taxon>Liliopsida</taxon>
        <taxon>Arecaceae</taxon>
        <taxon>Arecoideae</taxon>
        <taxon>Cocoseae</taxon>
        <taxon>Attaleinae</taxon>
        <taxon>Cocos</taxon>
    </lineage>
</organism>
<evidence type="ECO:0000259" key="14">
    <source>
        <dbReference type="Pfam" id="PF23598"/>
    </source>
</evidence>
<feature type="domain" description="Disease resistance R13L4/SHOC-2-like LRR" evidence="14">
    <location>
        <begin position="235"/>
        <end position="394"/>
    </location>
</feature>
<feature type="domain" description="Leucine-rich repeat-containing N-terminal plant-type" evidence="13">
    <location>
        <begin position="27"/>
        <end position="63"/>
    </location>
</feature>
<dbReference type="InterPro" id="IPR003591">
    <property type="entry name" value="Leu-rich_rpt_typical-subtyp"/>
</dbReference>
<dbReference type="SUPFAM" id="SSF52058">
    <property type="entry name" value="L domain-like"/>
    <property type="match status" value="1"/>
</dbReference>
<evidence type="ECO:0000259" key="13">
    <source>
        <dbReference type="Pfam" id="PF08263"/>
    </source>
</evidence>
<evidence type="ECO:0000256" key="1">
    <source>
        <dbReference type="ARBA" id="ARBA00004251"/>
    </source>
</evidence>
<evidence type="ECO:0000313" key="16">
    <source>
        <dbReference type="Proteomes" id="UP000797356"/>
    </source>
</evidence>
<keyword evidence="7" id="KW-0677">Repeat</keyword>
<keyword evidence="4" id="KW-0433">Leucine-rich repeat</keyword>
<comment type="caution">
    <text evidence="15">The sequence shown here is derived from an EMBL/GenBank/DDBJ whole genome shotgun (WGS) entry which is preliminary data.</text>
</comment>
<dbReference type="FunFam" id="3.80.10.10:FF:000041">
    <property type="entry name" value="LRR receptor-like serine/threonine-protein kinase ERECTA"/>
    <property type="match status" value="1"/>
</dbReference>
<evidence type="ECO:0000256" key="11">
    <source>
        <dbReference type="ARBA" id="ARBA00023180"/>
    </source>
</evidence>
<reference evidence="15" key="2">
    <citation type="submission" date="2019-07" db="EMBL/GenBank/DDBJ databases">
        <authorList>
            <person name="Yang Y."/>
            <person name="Bocs S."/>
            <person name="Baudouin L."/>
        </authorList>
    </citation>
    <scope>NUCLEOTIDE SEQUENCE</scope>
    <source>
        <tissue evidence="15">Spear leaf of Hainan Tall coconut</tissue>
    </source>
</reference>
<accession>A0A8K0IM63</accession>
<proteinExistence type="inferred from homology"/>
<dbReference type="PRINTS" id="PR00019">
    <property type="entry name" value="LEURICHRPT"/>
</dbReference>
<dbReference type="GO" id="GO:0009791">
    <property type="term" value="P:post-embryonic development"/>
    <property type="evidence" value="ECO:0007669"/>
    <property type="project" value="UniProtKB-ARBA"/>
</dbReference>
<evidence type="ECO:0000256" key="4">
    <source>
        <dbReference type="ARBA" id="ARBA00022614"/>
    </source>
</evidence>
<dbReference type="FunFam" id="3.80.10.10:FF:000453">
    <property type="entry name" value="Leucine-rich receptor-like protein kinase family protein"/>
    <property type="match status" value="1"/>
</dbReference>
<feature type="chain" id="PRO_5035468224" evidence="12">
    <location>
        <begin position="18"/>
        <end position="1081"/>
    </location>
</feature>
<dbReference type="Pfam" id="PF23598">
    <property type="entry name" value="LRR_14"/>
    <property type="match status" value="2"/>
</dbReference>
<comment type="similarity">
    <text evidence="2">Belongs to the RLP family.</text>
</comment>
<reference evidence="15" key="1">
    <citation type="journal article" date="2017" name="Gigascience">
        <title>The genome draft of coconut (Cocos nucifera).</title>
        <authorList>
            <person name="Xiao Y."/>
            <person name="Xu P."/>
            <person name="Fan H."/>
            <person name="Baudouin L."/>
            <person name="Xia W."/>
            <person name="Bocs S."/>
            <person name="Xu J."/>
            <person name="Li Q."/>
            <person name="Guo A."/>
            <person name="Zhou L."/>
            <person name="Li J."/>
            <person name="Wu Y."/>
            <person name="Ma Z."/>
            <person name="Armero A."/>
            <person name="Issali A.E."/>
            <person name="Liu N."/>
            <person name="Peng M."/>
            <person name="Yang Y."/>
        </authorList>
    </citation>
    <scope>NUCLEOTIDE SEQUENCE</scope>
    <source>
        <tissue evidence="15">Spear leaf of Hainan Tall coconut</tissue>
    </source>
</reference>
<gene>
    <name evidence="15" type="ORF">COCNU_10G007990</name>
</gene>
<keyword evidence="5" id="KW-0812">Transmembrane</keyword>
<dbReference type="SMART" id="SM00365">
    <property type="entry name" value="LRR_SD22"/>
    <property type="match status" value="7"/>
</dbReference>
<keyword evidence="9" id="KW-0472">Membrane</keyword>
<evidence type="ECO:0000256" key="9">
    <source>
        <dbReference type="ARBA" id="ARBA00023136"/>
    </source>
</evidence>
<dbReference type="Pfam" id="PF08263">
    <property type="entry name" value="LRRNT_2"/>
    <property type="match status" value="1"/>
</dbReference>
<dbReference type="InterPro" id="IPR001611">
    <property type="entry name" value="Leu-rich_rpt"/>
</dbReference>
<dbReference type="Pfam" id="PF00560">
    <property type="entry name" value="LRR_1"/>
    <property type="match status" value="11"/>
</dbReference>
<dbReference type="SUPFAM" id="SSF52047">
    <property type="entry name" value="RNI-like"/>
    <property type="match status" value="2"/>
</dbReference>
<keyword evidence="10 15" id="KW-0675">Receptor</keyword>
<sequence length="1081" mass="120591">MLIVLLLLYLYLIGGDGSIMEGSCIERERKALLAIKADIYDPNRWLSSWTGQDCCGWKGVGCDGITGHVVKLDLKYPYDFMSPFLEDYHIPLYEPMKLPSPSKVNPSLLELMHLKYLDLSLNNFSGAPIPKFIGSLVHLEYLNLSYAEFSGSIPPELGNLSNLQFLDISWNGDLFYDSLRWLSNIPSLHSLDLSGVNLSKAADWLHEINMLPSLSDLHLSDTDLPLASASISHVNLTSLTMLDLSGNYHLNATIPRWLFNISSLAHLNLRGCYLSNTLLFAMGNLHNLHGLDLSDNQITKEFFSNLANLSHLEHLHMASNKISGQIPKSIENLHKLVELDLSDNQITGDLFQNLGNLSHLEYLSMARNKISGNMVESIGNLRNLVELDLSYNQNISGKIPEIIGNLMHLQVLELSGNEISGEIPKFIGNLMHLQVLDLSGNEISGEIPDLFDKLYDLCYLGLRSNNITGKIPRSIGNLCKLRVLDLYNNSITGELVDTIESWSACIKNRLDGRNSVQGIQSLYVGYNNLSGTIAQTLSQLSTLQGLDLASSSFTGHLTEAHFANLARLYYLDLSYNSFQVSQHWVPPFNATYVKMCSCHLGLRFPTWLRTQTNLRELWLCENNISDSFPTWLWDLKNMFYLNVSHNSMTGQLPTSLGGQQYGYFDVSSNNFHGPIPELNTSKLHTMILSNNSFSGPIPLSFAKATNLRFFILSHNHINGSIPQFLCNLSSLQVLDISNNNLSGGVRLFFSSMESLDVLDLFNNGLFGELHHCRYKAQQGMIDSQEDSKLEHSSHLMACPVNLQSLHLRNNSLSGKLPSLPKNCKQLVILDLSENRFSGELPIWIGERLRSLRVLSFRSNLFNGSIPVQLSHLTFLQVLDLACNNFSGALPPSFGNFSAMMRIQNVEKPMLSDCNAYYTEGLSITTKGIEIEYTKLLALVMGIDLSQNNFSGTIPTELVNLYGLCFLNLSNNHFTRKIPENIGNLRLLESLDLSVNNLSNMIPSTISSLYSLSHLNLSNNNLSGRIPRGNQLQAFCDPSIYGGNPNLQVWPLPGCVNIAPSKSPFIRAQEGEPRNGDESKMI</sequence>
<keyword evidence="11" id="KW-0325">Glycoprotein</keyword>
<comment type="subcellular location">
    <subcellularLocation>
        <location evidence="1">Cell membrane</location>
        <topology evidence="1">Single-pass type I membrane protein</topology>
    </subcellularLocation>
</comment>
<feature type="signal peptide" evidence="12">
    <location>
        <begin position="1"/>
        <end position="17"/>
    </location>
</feature>
<keyword evidence="8" id="KW-1133">Transmembrane helix</keyword>
<evidence type="ECO:0000313" key="15">
    <source>
        <dbReference type="EMBL" id="KAG1362580.1"/>
    </source>
</evidence>
<dbReference type="PANTHER" id="PTHR48052:SF8">
    <property type="entry name" value="LRR RECEPTOR-LIKE SERINE_THREONINE-PROTEIN KINASE FLS2"/>
    <property type="match status" value="1"/>
</dbReference>
<dbReference type="Gene3D" id="3.80.10.10">
    <property type="entry name" value="Ribonuclease Inhibitor"/>
    <property type="match status" value="6"/>
</dbReference>